<dbReference type="PANTHER" id="PTHR43177:SF9">
    <property type="entry name" value="PROTEIN NRFC"/>
    <property type="match status" value="1"/>
</dbReference>
<evidence type="ECO:0000256" key="1">
    <source>
        <dbReference type="ARBA" id="ARBA00022485"/>
    </source>
</evidence>
<gene>
    <name evidence="7" type="ORF">AT727_20635</name>
    <name evidence="6" type="ORF">DPCES_0697</name>
</gene>
<evidence type="ECO:0000256" key="4">
    <source>
        <dbReference type="ARBA" id="ARBA00023014"/>
    </source>
</evidence>
<dbReference type="InterPro" id="IPR017900">
    <property type="entry name" value="4Fe4S_Fe_S_CS"/>
</dbReference>
<dbReference type="EMBL" id="LK996017">
    <property type="protein sequence ID" value="CDX00584.1"/>
    <property type="molecule type" value="Genomic_DNA"/>
</dbReference>
<keyword evidence="3" id="KW-0408">Iron</keyword>
<dbReference type="PANTHER" id="PTHR43177">
    <property type="entry name" value="PROTEIN NRFC"/>
    <property type="match status" value="1"/>
</dbReference>
<dbReference type="CDD" id="cd16371">
    <property type="entry name" value="DMSOR_beta_like"/>
    <property type="match status" value="1"/>
</dbReference>
<dbReference type="InterPro" id="IPR050954">
    <property type="entry name" value="ET_IronSulfur_Cluster-Binding"/>
</dbReference>
<dbReference type="GO" id="GO:0046872">
    <property type="term" value="F:metal ion binding"/>
    <property type="evidence" value="ECO:0007669"/>
    <property type="project" value="UniProtKB-KW"/>
</dbReference>
<evidence type="ECO:0000256" key="2">
    <source>
        <dbReference type="ARBA" id="ARBA00022723"/>
    </source>
</evidence>
<organism evidence="6">
    <name type="scientific">Desulfitobacterium hafniense</name>
    <name type="common">Desulfitobacterium frappieri</name>
    <dbReference type="NCBI Taxonomy" id="49338"/>
    <lineage>
        <taxon>Bacteria</taxon>
        <taxon>Bacillati</taxon>
        <taxon>Bacillota</taxon>
        <taxon>Clostridia</taxon>
        <taxon>Eubacteriales</taxon>
        <taxon>Desulfitobacteriaceae</taxon>
        <taxon>Desulfitobacterium</taxon>
    </lineage>
</organism>
<dbReference type="PROSITE" id="PS00198">
    <property type="entry name" value="4FE4S_FER_1"/>
    <property type="match status" value="1"/>
</dbReference>
<dbReference type="AlphaFoldDB" id="A0A098AVJ4"/>
<protein>
    <submittedName>
        <fullName evidence="6 7">Oxidoreductase</fullName>
    </submittedName>
</protein>
<dbReference type="OMA" id="HSCSLAC"/>
<dbReference type="OrthoDB" id="9810688at2"/>
<sequence>MSKQLGFLHNSEKCIGCRGCEMACKNEYQSDASVRWRQVYQLREKDFSLPTRMFISVACNHCQNPECLRVCPVKAYTKREDGIVIHDQERCIGCKLCTMACPYDRPQFNTVVKKVEKCNLCYERLDQGQQPACVAACVPEALQLVEMTDELDLKTGVLTTLPGMPDPAVTHPSIRFIGPKQGKQIRRDV</sequence>
<name>A0A098AVJ4_DESHA</name>
<keyword evidence="4" id="KW-0411">Iron-sulfur</keyword>
<dbReference type="Proteomes" id="UP000054623">
    <property type="component" value="Unassembled WGS sequence"/>
</dbReference>
<accession>A0A098AVJ4</accession>
<feature type="domain" description="4Fe-4S ferredoxin-type" evidence="5">
    <location>
        <begin position="51"/>
        <end position="81"/>
    </location>
</feature>
<evidence type="ECO:0000256" key="3">
    <source>
        <dbReference type="ARBA" id="ARBA00023004"/>
    </source>
</evidence>
<dbReference type="RefSeq" id="WP_011459174.1">
    <property type="nucleotide sequence ID" value="NZ_CABKQQ010000025.1"/>
</dbReference>
<evidence type="ECO:0000259" key="5">
    <source>
        <dbReference type="PROSITE" id="PS51379"/>
    </source>
</evidence>
<dbReference type="Pfam" id="PF13247">
    <property type="entry name" value="Fer4_11"/>
    <property type="match status" value="1"/>
</dbReference>
<reference evidence="6" key="1">
    <citation type="submission" date="2014-07" db="EMBL/GenBank/DDBJ databases">
        <authorList>
            <person name="Hornung V.Bastian."/>
        </authorList>
    </citation>
    <scope>NUCLEOTIDE SEQUENCE</scope>
    <source>
        <strain evidence="6">PCE-S</strain>
    </source>
</reference>
<evidence type="ECO:0000313" key="7">
    <source>
        <dbReference type="EMBL" id="KTE91773.1"/>
    </source>
</evidence>
<dbReference type="InterPro" id="IPR017896">
    <property type="entry name" value="4Fe4S_Fe-S-bd"/>
</dbReference>
<keyword evidence="1" id="KW-0004">4Fe-4S</keyword>
<reference evidence="7 8" key="2">
    <citation type="submission" date="2015-12" db="EMBL/GenBank/DDBJ databases">
        <title>Draft Genome Sequence of Desulfitobacterium hafniense Strain DH, a Sulfate-reducing Bacterium Isolated from Paddy Soils.</title>
        <authorList>
            <person name="Bao P."/>
            <person name="Zhang X."/>
            <person name="Li G."/>
        </authorList>
    </citation>
    <scope>NUCLEOTIDE SEQUENCE [LARGE SCALE GENOMIC DNA]</scope>
    <source>
        <strain evidence="7 8">DH</strain>
    </source>
</reference>
<dbReference type="EMBL" id="LOCK01000019">
    <property type="protein sequence ID" value="KTE91773.1"/>
    <property type="molecule type" value="Genomic_DNA"/>
</dbReference>
<feature type="domain" description="4Fe-4S ferredoxin-type" evidence="5">
    <location>
        <begin position="82"/>
        <end position="111"/>
    </location>
</feature>
<dbReference type="Gene3D" id="3.30.70.20">
    <property type="match status" value="2"/>
</dbReference>
<evidence type="ECO:0000313" key="8">
    <source>
        <dbReference type="Proteomes" id="UP000054623"/>
    </source>
</evidence>
<dbReference type="SUPFAM" id="SSF54862">
    <property type="entry name" value="4Fe-4S ferredoxins"/>
    <property type="match status" value="1"/>
</dbReference>
<dbReference type="PATRIC" id="fig|49338.4.peg.746"/>
<keyword evidence="2" id="KW-0479">Metal-binding</keyword>
<evidence type="ECO:0000313" key="6">
    <source>
        <dbReference type="EMBL" id="CDX00584.1"/>
    </source>
</evidence>
<dbReference type="Pfam" id="PF12800">
    <property type="entry name" value="Fer4_4"/>
    <property type="match status" value="1"/>
</dbReference>
<dbReference type="PROSITE" id="PS51379">
    <property type="entry name" value="4FE4S_FER_2"/>
    <property type="match status" value="3"/>
</dbReference>
<dbReference type="GO" id="GO:0051539">
    <property type="term" value="F:4 iron, 4 sulfur cluster binding"/>
    <property type="evidence" value="ECO:0007669"/>
    <property type="project" value="UniProtKB-KW"/>
</dbReference>
<feature type="domain" description="4Fe-4S ferredoxin-type" evidence="5">
    <location>
        <begin position="5"/>
        <end position="33"/>
    </location>
</feature>
<proteinExistence type="predicted"/>